<feature type="transmembrane region" description="Helical" evidence="1">
    <location>
        <begin position="52"/>
        <end position="78"/>
    </location>
</feature>
<keyword evidence="1" id="KW-1133">Transmembrane helix</keyword>
<reference evidence="2 3" key="1">
    <citation type="submission" date="2014-05" db="EMBL/GenBank/DDBJ databases">
        <title>Draft genome sequence of Amycolatopsis rifamycinica DSM 46095.</title>
        <authorList>
            <person name="Lal R."/>
            <person name="Saxena A."/>
            <person name="Kumari R."/>
            <person name="Mukherjee U."/>
            <person name="Singh P."/>
            <person name="Sangwan N."/>
            <person name="Mahato N.K."/>
        </authorList>
    </citation>
    <scope>NUCLEOTIDE SEQUENCE [LARGE SCALE GENOMIC DNA]</scope>
    <source>
        <strain evidence="2 3">DSM 46095</strain>
    </source>
</reference>
<organism evidence="2 3">
    <name type="scientific">Amycolatopsis rifamycinica</name>
    <dbReference type="NCBI Taxonomy" id="287986"/>
    <lineage>
        <taxon>Bacteria</taxon>
        <taxon>Bacillati</taxon>
        <taxon>Actinomycetota</taxon>
        <taxon>Actinomycetes</taxon>
        <taxon>Pseudonocardiales</taxon>
        <taxon>Pseudonocardiaceae</taxon>
        <taxon>Amycolatopsis</taxon>
    </lineage>
</organism>
<dbReference type="eggNOG" id="ENOG5032SHV">
    <property type="taxonomic scope" value="Bacteria"/>
</dbReference>
<dbReference type="EMBL" id="JMQI01000031">
    <property type="protein sequence ID" value="KDN20984.1"/>
    <property type="molecule type" value="Genomic_DNA"/>
</dbReference>
<keyword evidence="1" id="KW-0812">Transmembrane</keyword>
<evidence type="ECO:0000256" key="1">
    <source>
        <dbReference type="SAM" id="Phobius"/>
    </source>
</evidence>
<dbReference type="OrthoDB" id="4870234at2"/>
<proteinExistence type="predicted"/>
<feature type="transmembrane region" description="Helical" evidence="1">
    <location>
        <begin position="84"/>
        <end position="104"/>
    </location>
</feature>
<dbReference type="AlphaFoldDB" id="A0A066UA31"/>
<evidence type="ECO:0000313" key="3">
    <source>
        <dbReference type="Proteomes" id="UP000027345"/>
    </source>
</evidence>
<gene>
    <name evidence="2" type="ORF">DV20_17360</name>
</gene>
<protein>
    <submittedName>
        <fullName evidence="2">Membrane protein</fullName>
    </submittedName>
</protein>
<dbReference type="Proteomes" id="UP000027345">
    <property type="component" value="Unassembled WGS sequence"/>
</dbReference>
<accession>A0A066UA31</accession>
<dbReference type="RefSeq" id="WP_043781354.1">
    <property type="nucleotide sequence ID" value="NZ_JMQI01000031.1"/>
</dbReference>
<comment type="caution">
    <text evidence="2">The sequence shown here is derived from an EMBL/GenBank/DDBJ whole genome shotgun (WGS) entry which is preliminary data.</text>
</comment>
<evidence type="ECO:0000313" key="2">
    <source>
        <dbReference type="EMBL" id="KDN20984.1"/>
    </source>
</evidence>
<sequence length="137" mass="14134">MIEEANKTPAADRSIGELVTDLTDEVKRLVRDEMRLAVFELQRKGKKMGLGAGLFGAAGLFAFLGAGTLVAAAVLALALVVPGWLAAVIVAVALFVVAGIAALVGKKEVTQGVPPVPEEAISGVREDVATVKQGVRT</sequence>
<dbReference type="Pfam" id="PF07332">
    <property type="entry name" value="Phage_holin_3_6"/>
    <property type="match status" value="1"/>
</dbReference>
<dbReference type="InterPro" id="IPR009937">
    <property type="entry name" value="Phage_holin_3_6"/>
</dbReference>
<keyword evidence="3" id="KW-1185">Reference proteome</keyword>
<name>A0A066UA31_9PSEU</name>
<keyword evidence="1" id="KW-0472">Membrane</keyword>
<dbReference type="STRING" id="287986.DV20_17360"/>